<accession>U7R8H1</accession>
<dbReference type="EMBL" id="AXDT01000004">
    <property type="protein sequence ID" value="ERT15026.1"/>
    <property type="molecule type" value="Genomic_DNA"/>
</dbReference>
<name>U7R8H1_PHOTE</name>
<comment type="caution">
    <text evidence="1">The sequence shown here is derived from an EMBL/GenBank/DDBJ whole genome shotgun (WGS) entry which is preliminary data.</text>
</comment>
<protein>
    <recommendedName>
        <fullName evidence="3">DUF551 domain-containing protein</fullName>
    </recommendedName>
</protein>
<dbReference type="RefSeq" id="WP_021326805.1">
    <property type="nucleotide sequence ID" value="NZ_AXDT01000004.1"/>
</dbReference>
<dbReference type="PATRIC" id="fig|1389415.4.peg.88"/>
<dbReference type="AlphaFoldDB" id="U7R8H1"/>
<dbReference type="Proteomes" id="UP000017133">
    <property type="component" value="Unassembled WGS sequence"/>
</dbReference>
<evidence type="ECO:0000313" key="1">
    <source>
        <dbReference type="EMBL" id="ERT15026.1"/>
    </source>
</evidence>
<proteinExistence type="predicted"/>
<evidence type="ECO:0000313" key="2">
    <source>
        <dbReference type="Proteomes" id="UP000017133"/>
    </source>
</evidence>
<keyword evidence="2" id="KW-1185">Reference proteome</keyword>
<evidence type="ECO:0008006" key="3">
    <source>
        <dbReference type="Google" id="ProtNLM"/>
    </source>
</evidence>
<organism evidence="1 2">
    <name type="scientific">Photorhabdus temperata J3</name>
    <dbReference type="NCBI Taxonomy" id="1389415"/>
    <lineage>
        <taxon>Bacteria</taxon>
        <taxon>Pseudomonadati</taxon>
        <taxon>Pseudomonadota</taxon>
        <taxon>Gammaproteobacteria</taxon>
        <taxon>Enterobacterales</taxon>
        <taxon>Morganellaceae</taxon>
        <taxon>Photorhabdus</taxon>
    </lineage>
</organism>
<sequence>MEMDQAQEPWVSVNEKMPVIGVPVRCQLKGCWSGKIVEYDLIHVQEDDCSWRTADDNSEVSYDYDVITWKPISV</sequence>
<gene>
    <name evidence="1" type="ORF">O185_00475</name>
</gene>
<reference evidence="1 2" key="1">
    <citation type="submission" date="2013-10" db="EMBL/GenBank/DDBJ databases">
        <title>Whole Genome Shotgun Sequence of Photorhabdus temperata J3.</title>
        <authorList>
            <person name="Park G.-S."/>
            <person name="Hong S.-J."/>
            <person name="Shin J.-H."/>
        </authorList>
    </citation>
    <scope>NUCLEOTIDE SEQUENCE [LARGE SCALE GENOMIC DNA]</scope>
    <source>
        <strain evidence="1 2">J3</strain>
    </source>
</reference>